<comment type="caution">
    <text evidence="5">The sequence shown here is derived from an EMBL/GenBank/DDBJ whole genome shotgun (WGS) entry which is preliminary data.</text>
</comment>
<feature type="compositionally biased region" description="Pro residues" evidence="4">
    <location>
        <begin position="271"/>
        <end position="282"/>
    </location>
</feature>
<keyword evidence="6" id="KW-1185">Reference proteome</keyword>
<dbReference type="SUPFAM" id="SSF102405">
    <property type="entry name" value="MCP/YpsA-like"/>
    <property type="match status" value="1"/>
</dbReference>
<evidence type="ECO:0000256" key="3">
    <source>
        <dbReference type="ARBA" id="ARBA00031983"/>
    </source>
</evidence>
<dbReference type="EMBL" id="JAAEDI010000029">
    <property type="protein sequence ID" value="MBR0652483.1"/>
    <property type="molecule type" value="Genomic_DNA"/>
</dbReference>
<evidence type="ECO:0000256" key="4">
    <source>
        <dbReference type="SAM" id="MobiDB-lite"/>
    </source>
</evidence>
<comment type="catalytic activity">
    <reaction evidence="1">
        <text>AMP + H2O = D-ribose 5-phosphate + adenine</text>
        <dbReference type="Rhea" id="RHEA:20129"/>
        <dbReference type="ChEBI" id="CHEBI:15377"/>
        <dbReference type="ChEBI" id="CHEBI:16708"/>
        <dbReference type="ChEBI" id="CHEBI:78346"/>
        <dbReference type="ChEBI" id="CHEBI:456215"/>
        <dbReference type="EC" id="3.2.2.4"/>
    </reaction>
</comment>
<proteinExistence type="predicted"/>
<sequence length="321" mass="35015">MPVKGAQKTSRSYLLAVEDQEFLLRDEMRAFRFGMEYAKAELELRDWGVRSTVVVFGSARIPSPERAEALAAAATTAAEKRAAKRAAEQSRWYEDARAFARIVSLRGGALAASGAPRDNVIATGGGPGIMEAANRGAAEVGAPSIGFNITLPHEQAPNTWSTPALTFRFHYFAMRKMHLAMRANALAVFPGGFGTFDELFELLTLVQTRKATPRPVVLVGRSFWEKAVDFQLLIDEGMIDADDLGLFEIVDTPEEAWASLVRRGLEAHRPPAAPLPPPAPPVKPKRQPARERMHTPAEKEAAAMPPAGKPKRAVRTPRRGG</sequence>
<feature type="region of interest" description="Disordered" evidence="4">
    <location>
        <begin position="268"/>
        <end position="321"/>
    </location>
</feature>
<feature type="compositionally biased region" description="Basic and acidic residues" evidence="4">
    <location>
        <begin position="288"/>
        <end position="301"/>
    </location>
</feature>
<dbReference type="Gene3D" id="3.40.50.450">
    <property type="match status" value="1"/>
</dbReference>
<dbReference type="PANTHER" id="PTHR43393:SF3">
    <property type="entry name" value="LYSINE DECARBOXYLASE-LIKE PROTEIN"/>
    <property type="match status" value="1"/>
</dbReference>
<dbReference type="InterPro" id="IPR031100">
    <property type="entry name" value="LOG_fam"/>
</dbReference>
<dbReference type="EC" id="3.2.2.4" evidence="2"/>
<evidence type="ECO:0000313" key="6">
    <source>
        <dbReference type="Proteomes" id="UP000698752"/>
    </source>
</evidence>
<dbReference type="RefSeq" id="WP_211871200.1">
    <property type="nucleotide sequence ID" value="NZ_JAAEDI010000029.1"/>
</dbReference>
<evidence type="ECO:0000256" key="2">
    <source>
        <dbReference type="ARBA" id="ARBA00011985"/>
    </source>
</evidence>
<protein>
    <recommendedName>
        <fullName evidence="3">AMP nucleosidase</fullName>
        <ecNumber evidence="2">3.2.2.4</ecNumber>
    </recommendedName>
    <alternativeName>
        <fullName evidence="3">AMP nucleosidase</fullName>
    </alternativeName>
</protein>
<dbReference type="NCBIfam" id="TIGR00730">
    <property type="entry name" value="Rossman fold protein, TIGR00730 family"/>
    <property type="match status" value="1"/>
</dbReference>
<reference evidence="6" key="1">
    <citation type="journal article" date="2021" name="Syst. Appl. Microbiol.">
        <title>Roseomonas hellenica sp. nov., isolated from roots of wild-growing Alkanna tinctoria.</title>
        <authorList>
            <person name="Rat A."/>
            <person name="Naranjo H.D."/>
            <person name="Lebbe L."/>
            <person name="Cnockaert M."/>
            <person name="Krigas N."/>
            <person name="Grigoriadou K."/>
            <person name="Maloupa E."/>
            <person name="Willems A."/>
        </authorList>
    </citation>
    <scope>NUCLEOTIDE SEQUENCE [LARGE SCALE GENOMIC DNA]</scope>
    <source>
        <strain evidence="6">LMG 31159</strain>
    </source>
</reference>
<accession>A0ABS5EN77</accession>
<dbReference type="Pfam" id="PF03641">
    <property type="entry name" value="Lysine_decarbox"/>
    <property type="match status" value="1"/>
</dbReference>
<evidence type="ECO:0000313" key="5">
    <source>
        <dbReference type="EMBL" id="MBR0652483.1"/>
    </source>
</evidence>
<organism evidence="5 6">
    <name type="scientific">Neoroseomonas terrae</name>
    <dbReference type="NCBI Taxonomy" id="424799"/>
    <lineage>
        <taxon>Bacteria</taxon>
        <taxon>Pseudomonadati</taxon>
        <taxon>Pseudomonadota</taxon>
        <taxon>Alphaproteobacteria</taxon>
        <taxon>Acetobacterales</taxon>
        <taxon>Acetobacteraceae</taxon>
        <taxon>Neoroseomonas</taxon>
    </lineage>
</organism>
<gene>
    <name evidence="5" type="ORF">GXW78_22695</name>
</gene>
<feature type="compositionally biased region" description="Basic residues" evidence="4">
    <location>
        <begin position="309"/>
        <end position="321"/>
    </location>
</feature>
<name>A0ABS5EN77_9PROT</name>
<evidence type="ECO:0000256" key="1">
    <source>
        <dbReference type="ARBA" id="ARBA00000274"/>
    </source>
</evidence>
<dbReference type="PANTHER" id="PTHR43393">
    <property type="entry name" value="CYTOKININ RIBOSIDE 5'-MONOPHOSPHATE PHOSPHORIBOHYDROLASE"/>
    <property type="match status" value="1"/>
</dbReference>
<dbReference type="InterPro" id="IPR052341">
    <property type="entry name" value="LOG_family_nucleotidases"/>
</dbReference>
<dbReference type="InterPro" id="IPR005269">
    <property type="entry name" value="LOG"/>
</dbReference>
<dbReference type="Proteomes" id="UP000698752">
    <property type="component" value="Unassembled WGS sequence"/>
</dbReference>